<organism evidence="3 4">
    <name type="scientific">Luteimicrobium subarcticum</name>
    <dbReference type="NCBI Taxonomy" id="620910"/>
    <lineage>
        <taxon>Bacteria</taxon>
        <taxon>Bacillati</taxon>
        <taxon>Actinomycetota</taxon>
        <taxon>Actinomycetes</taxon>
        <taxon>Micrococcales</taxon>
        <taxon>Luteimicrobium</taxon>
    </lineage>
</organism>
<dbReference type="PROSITE" id="PS51257">
    <property type="entry name" value="PROKAR_LIPOPROTEIN"/>
    <property type="match status" value="1"/>
</dbReference>
<proteinExistence type="predicted"/>
<feature type="signal peptide" evidence="2">
    <location>
        <begin position="1"/>
        <end position="27"/>
    </location>
</feature>
<dbReference type="EMBL" id="PGTZ01000007">
    <property type="protein sequence ID" value="PJI93810.1"/>
    <property type="molecule type" value="Genomic_DNA"/>
</dbReference>
<feature type="region of interest" description="Disordered" evidence="1">
    <location>
        <begin position="33"/>
        <end position="64"/>
    </location>
</feature>
<dbReference type="Pfam" id="PF10783">
    <property type="entry name" value="DUF2599"/>
    <property type="match status" value="1"/>
</dbReference>
<name>A0A2M8WSB0_9MICO</name>
<feature type="chain" id="PRO_5014734562" evidence="2">
    <location>
        <begin position="28"/>
        <end position="255"/>
    </location>
</feature>
<gene>
    <name evidence="3" type="ORF">CLV34_1285</name>
</gene>
<dbReference type="InterPro" id="IPR019719">
    <property type="entry name" value="DUF2599"/>
</dbReference>
<dbReference type="RefSeq" id="WP_245859055.1">
    <property type="nucleotide sequence ID" value="NZ_PGTZ01000007.1"/>
</dbReference>
<feature type="compositionally biased region" description="Low complexity" evidence="1">
    <location>
        <begin position="40"/>
        <end position="64"/>
    </location>
</feature>
<evidence type="ECO:0000256" key="1">
    <source>
        <dbReference type="SAM" id="MobiDB-lite"/>
    </source>
</evidence>
<sequence length="255" mass="25386">MRTTRRASGAVLAATLTGVLAAVLALAGCHATPDGPGREPSASGTAATAGPAQTAAATPAQPSATVDVGPVRLRVTAPVGATLAMSSGTTRVAVRHLDGAPVVVTVDRPAGAALTVELDGSVAVEDASGRAVGGLAAPEDARARGTRTRVRVTPEGGTLVLRFGDGTPRSATWGVAEGGRSLAVDPNAWARAAGQAGAAATWTAVTTAHPDADTPGMHDQLLCHAIGAPDKATWNLEPWRPDVGLVETVAARCNP</sequence>
<reference evidence="3 4" key="1">
    <citation type="submission" date="2017-11" db="EMBL/GenBank/DDBJ databases">
        <title>Genomic Encyclopedia of Archaeal and Bacterial Type Strains, Phase II (KMG-II): From Individual Species to Whole Genera.</title>
        <authorList>
            <person name="Goeker M."/>
        </authorList>
    </citation>
    <scope>NUCLEOTIDE SEQUENCE [LARGE SCALE GENOMIC DNA]</scope>
    <source>
        <strain evidence="3 4">DSM 22413</strain>
    </source>
</reference>
<dbReference type="Proteomes" id="UP000231586">
    <property type="component" value="Unassembled WGS sequence"/>
</dbReference>
<comment type="caution">
    <text evidence="3">The sequence shown here is derived from an EMBL/GenBank/DDBJ whole genome shotgun (WGS) entry which is preliminary data.</text>
</comment>
<protein>
    <submittedName>
        <fullName evidence="3">Uncharacterized protein DUF2599</fullName>
    </submittedName>
</protein>
<evidence type="ECO:0000256" key="2">
    <source>
        <dbReference type="SAM" id="SignalP"/>
    </source>
</evidence>
<dbReference type="AlphaFoldDB" id="A0A2M8WSB0"/>
<accession>A0A2M8WSB0</accession>
<evidence type="ECO:0000313" key="3">
    <source>
        <dbReference type="EMBL" id="PJI93810.1"/>
    </source>
</evidence>
<evidence type="ECO:0000313" key="4">
    <source>
        <dbReference type="Proteomes" id="UP000231586"/>
    </source>
</evidence>
<keyword evidence="4" id="KW-1185">Reference proteome</keyword>
<keyword evidence="2" id="KW-0732">Signal</keyword>